<accession>A0A9W9VXU8</accession>
<dbReference type="RefSeq" id="XP_056486833.1">
    <property type="nucleotide sequence ID" value="XM_056631282.1"/>
</dbReference>
<feature type="compositionally biased region" description="Polar residues" evidence="1">
    <location>
        <begin position="150"/>
        <end position="166"/>
    </location>
</feature>
<name>A0A9W9VXU8_9EURO</name>
<keyword evidence="3" id="KW-1185">Reference proteome</keyword>
<evidence type="ECO:0000313" key="3">
    <source>
        <dbReference type="Proteomes" id="UP001147747"/>
    </source>
</evidence>
<dbReference type="AlphaFoldDB" id="A0A9W9VXU8"/>
<comment type="caution">
    <text evidence="2">The sequence shown here is derived from an EMBL/GenBank/DDBJ whole genome shotgun (WGS) entry which is preliminary data.</text>
</comment>
<feature type="region of interest" description="Disordered" evidence="1">
    <location>
        <begin position="200"/>
        <end position="221"/>
    </location>
</feature>
<dbReference type="EMBL" id="JAPZBU010000008">
    <property type="protein sequence ID" value="KAJ5391155.1"/>
    <property type="molecule type" value="Genomic_DNA"/>
</dbReference>
<feature type="compositionally biased region" description="Polar residues" evidence="1">
    <location>
        <begin position="208"/>
        <end position="221"/>
    </location>
</feature>
<reference evidence="2" key="2">
    <citation type="journal article" date="2023" name="IMA Fungus">
        <title>Comparative genomic study of the Penicillium genus elucidates a diverse pangenome and 15 lateral gene transfer events.</title>
        <authorList>
            <person name="Petersen C."/>
            <person name="Sorensen T."/>
            <person name="Nielsen M.R."/>
            <person name="Sondergaard T.E."/>
            <person name="Sorensen J.L."/>
            <person name="Fitzpatrick D.A."/>
            <person name="Frisvad J.C."/>
            <person name="Nielsen K.L."/>
        </authorList>
    </citation>
    <scope>NUCLEOTIDE SEQUENCE</scope>
    <source>
        <strain evidence="2">IBT 29677</strain>
    </source>
</reference>
<evidence type="ECO:0000313" key="2">
    <source>
        <dbReference type="EMBL" id="KAJ5391155.1"/>
    </source>
</evidence>
<feature type="region of interest" description="Disordered" evidence="1">
    <location>
        <begin position="136"/>
        <end position="166"/>
    </location>
</feature>
<organism evidence="2 3">
    <name type="scientific">Penicillium cosmopolitanum</name>
    <dbReference type="NCBI Taxonomy" id="1131564"/>
    <lineage>
        <taxon>Eukaryota</taxon>
        <taxon>Fungi</taxon>
        <taxon>Dikarya</taxon>
        <taxon>Ascomycota</taxon>
        <taxon>Pezizomycotina</taxon>
        <taxon>Eurotiomycetes</taxon>
        <taxon>Eurotiomycetidae</taxon>
        <taxon>Eurotiales</taxon>
        <taxon>Aspergillaceae</taxon>
        <taxon>Penicillium</taxon>
    </lineage>
</organism>
<proteinExistence type="predicted"/>
<dbReference type="OrthoDB" id="5408144at2759"/>
<dbReference type="GeneID" id="81370262"/>
<gene>
    <name evidence="2" type="ORF">N7509_006645</name>
</gene>
<protein>
    <submittedName>
        <fullName evidence="2">Uncharacterized protein</fullName>
    </submittedName>
</protein>
<sequence length="221" mass="24969">MTFREKVRRVFHRSSASQDTGRPKVEYYRRHECPPSKFRGPFDKEHQKRLAAWSFDRATVERTRSLDLALSPCATFDLPGPNPLMDPMDSDDSGEISPDDDGVEIVDSGMLNNPHLLRFHPLGTWPISPLLLSFSNQEQDQDQDRDILNSRPTNHGSQSSTVVNSDSYNGSMMTLLNENSVYDFPEDPISQLKESIRYSSPHCPHSLPNLTDPTQGHSLDG</sequence>
<dbReference type="Proteomes" id="UP001147747">
    <property type="component" value="Unassembled WGS sequence"/>
</dbReference>
<reference evidence="2" key="1">
    <citation type="submission" date="2022-12" db="EMBL/GenBank/DDBJ databases">
        <authorList>
            <person name="Petersen C."/>
        </authorList>
    </citation>
    <scope>NUCLEOTIDE SEQUENCE</scope>
    <source>
        <strain evidence="2">IBT 29677</strain>
    </source>
</reference>
<evidence type="ECO:0000256" key="1">
    <source>
        <dbReference type="SAM" id="MobiDB-lite"/>
    </source>
</evidence>